<evidence type="ECO:0000313" key="3">
    <source>
        <dbReference type="Proteomes" id="UP000298652"/>
    </source>
</evidence>
<protein>
    <submittedName>
        <fullName evidence="2">Uncharacterized protein</fullName>
    </submittedName>
</protein>
<name>A0A4U6SXB7_SETVI</name>
<proteinExistence type="predicted"/>
<dbReference type="Proteomes" id="UP000298652">
    <property type="component" value="Chromosome 9"/>
</dbReference>
<evidence type="ECO:0000256" key="1">
    <source>
        <dbReference type="SAM" id="MobiDB-lite"/>
    </source>
</evidence>
<evidence type="ECO:0000313" key="2">
    <source>
        <dbReference type="EMBL" id="TKV92778.1"/>
    </source>
</evidence>
<dbReference type="AlphaFoldDB" id="A0A4U6SXB7"/>
<gene>
    <name evidence="2" type="ORF">SEVIR_9G182700v2</name>
</gene>
<feature type="compositionally biased region" description="Polar residues" evidence="1">
    <location>
        <begin position="95"/>
        <end position="107"/>
    </location>
</feature>
<keyword evidence="3" id="KW-1185">Reference proteome</keyword>
<dbReference type="EMBL" id="CM016560">
    <property type="protein sequence ID" value="TKV92778.1"/>
    <property type="molecule type" value="Genomic_DNA"/>
</dbReference>
<feature type="region of interest" description="Disordered" evidence="1">
    <location>
        <begin position="1"/>
        <end position="107"/>
    </location>
</feature>
<feature type="compositionally biased region" description="Basic residues" evidence="1">
    <location>
        <begin position="13"/>
        <end position="26"/>
    </location>
</feature>
<feature type="compositionally biased region" description="Basic residues" evidence="1">
    <location>
        <begin position="67"/>
        <end position="91"/>
    </location>
</feature>
<accession>A0A4U6SXB7</accession>
<dbReference type="Gramene" id="TKV92778">
    <property type="protein sequence ID" value="TKV92778"/>
    <property type="gene ID" value="SEVIR_9G182700v2"/>
</dbReference>
<organism evidence="2 3">
    <name type="scientific">Setaria viridis</name>
    <name type="common">Green bristlegrass</name>
    <name type="synonym">Setaria italica subsp. viridis</name>
    <dbReference type="NCBI Taxonomy" id="4556"/>
    <lineage>
        <taxon>Eukaryota</taxon>
        <taxon>Viridiplantae</taxon>
        <taxon>Streptophyta</taxon>
        <taxon>Embryophyta</taxon>
        <taxon>Tracheophyta</taxon>
        <taxon>Spermatophyta</taxon>
        <taxon>Magnoliopsida</taxon>
        <taxon>Liliopsida</taxon>
        <taxon>Poales</taxon>
        <taxon>Poaceae</taxon>
        <taxon>PACMAD clade</taxon>
        <taxon>Panicoideae</taxon>
        <taxon>Panicodae</taxon>
        <taxon>Paniceae</taxon>
        <taxon>Cenchrinae</taxon>
        <taxon>Setaria</taxon>
    </lineage>
</organism>
<sequence>MEHQSNPIENQIRRHHRTRQPRKRSFPKGSTTTPSHPKDRVETSSLNLDPKQCRRRHRGRQEETKSSQRKHRRTRENHHHLRLCLRGRQVRKTSPPATSPKTLSYSI</sequence>
<reference evidence="2" key="1">
    <citation type="submission" date="2019-03" db="EMBL/GenBank/DDBJ databases">
        <title>WGS assembly of Setaria viridis.</title>
        <authorList>
            <person name="Huang P."/>
            <person name="Jenkins J."/>
            <person name="Grimwood J."/>
            <person name="Barry K."/>
            <person name="Healey A."/>
            <person name="Mamidi S."/>
            <person name="Sreedasyam A."/>
            <person name="Shu S."/>
            <person name="Feldman M."/>
            <person name="Wu J."/>
            <person name="Yu Y."/>
            <person name="Chen C."/>
            <person name="Johnson J."/>
            <person name="Rokhsar D."/>
            <person name="Baxter I."/>
            <person name="Schmutz J."/>
            <person name="Brutnell T."/>
            <person name="Kellogg E."/>
        </authorList>
    </citation>
    <scope>NUCLEOTIDE SEQUENCE [LARGE SCALE GENOMIC DNA]</scope>
</reference>